<dbReference type="InterPro" id="IPR011707">
    <property type="entry name" value="Cu-oxidase-like_N"/>
</dbReference>
<dbReference type="RefSeq" id="WP_014146958.1">
    <property type="nucleotide sequence ID" value="NC_016112.1"/>
</dbReference>
<feature type="domain" description="Plastocyanin-like" evidence="6">
    <location>
        <begin position="69"/>
        <end position="176"/>
    </location>
</feature>
<dbReference type="Pfam" id="PF07732">
    <property type="entry name" value="Cu-oxidase_3"/>
    <property type="match status" value="1"/>
</dbReference>
<keyword evidence="2" id="KW-0560">Oxidoreductase</keyword>
<dbReference type="AlphaFoldDB" id="G4SYE8"/>
<reference evidence="8" key="1">
    <citation type="journal article" date="2012" name="J. Bacteriol.">
        <title>Genome sequence of the haloalkaliphilic methanotrophic bacterium Methylomicrobium alcaliphilum 20Z.</title>
        <authorList>
            <person name="Vuilleumier S."/>
            <person name="Khmelenina V.N."/>
            <person name="Bringel F."/>
            <person name="Reshetnikov A.S."/>
            <person name="Lajus A."/>
            <person name="Mangenot S."/>
            <person name="Rouy Z."/>
            <person name="Op den Camp H.J."/>
            <person name="Jetten M.S."/>
            <person name="Dispirito A.A."/>
            <person name="Dunfield P."/>
            <person name="Klotz M.G."/>
            <person name="Semrau J.D."/>
            <person name="Stein L.Y."/>
            <person name="Barbe V."/>
            <person name="Medigue C."/>
            <person name="Trotsenko Y.A."/>
            <person name="Kalyuzhnaya M.G."/>
        </authorList>
    </citation>
    <scope>NUCLEOTIDE SEQUENCE [LARGE SCALE GENOMIC DNA]</scope>
    <source>
        <strain evidence="8">DSM 19304 / NCIMB 14124 / VKM B-2133 / 20Z</strain>
    </source>
</reference>
<sequence>MYKTIAVSMFAGLMAISMLAGAETGSVHSITLKAVALDSGQLAYQMVKHKIKSPSGKVEDITKRYSQEASIPGPAIVMTEGDKAEVTLEHGIKGSNDPVSIHVHGVHYKIDSDGTMKILNHVNDQAAFPGKPYTYKWTAAAGTAGAWPYHDHTFGNPMLGAEDKGLYGTLIINPKSGKVPALIDGKVQNVAIKDIKREFILWMNETTFWGMEVNNIVNRQVPLWTNPTLGARENDLVRFHVIGIGTGFHTFHLHAHRWIQPGTTHIVDTFNIGPIQRESFVVKAGEGVGPGMWHYHCHVLQHMQSGMMGAFKVFESARN</sequence>
<dbReference type="EMBL" id="FO082060">
    <property type="protein sequence ID" value="CCE22149.1"/>
    <property type="molecule type" value="Genomic_DNA"/>
</dbReference>
<dbReference type="KEGG" id="mah:MEALZ_0450"/>
<dbReference type="PROSITE" id="PS00080">
    <property type="entry name" value="MULTICOPPER_OXIDASE2"/>
    <property type="match status" value="1"/>
</dbReference>
<dbReference type="Proteomes" id="UP000008315">
    <property type="component" value="Chromosome"/>
</dbReference>
<dbReference type="HOGENOM" id="CLU_070300_0_0_6"/>
<name>G4SYE8_META2</name>
<dbReference type="InterPro" id="IPR033138">
    <property type="entry name" value="Cu_oxidase_CS"/>
</dbReference>
<feature type="signal peptide" evidence="4">
    <location>
        <begin position="1"/>
        <end position="22"/>
    </location>
</feature>
<dbReference type="PATRIC" id="fig|271065.3.peg.464"/>
<dbReference type="Gene3D" id="2.60.40.420">
    <property type="entry name" value="Cupredoxins - blue copper proteins"/>
    <property type="match status" value="2"/>
</dbReference>
<dbReference type="InterPro" id="IPR011706">
    <property type="entry name" value="Cu-oxidase_C"/>
</dbReference>
<dbReference type="Pfam" id="PF07731">
    <property type="entry name" value="Cu-oxidase_2"/>
    <property type="match status" value="1"/>
</dbReference>
<evidence type="ECO:0000313" key="8">
    <source>
        <dbReference type="Proteomes" id="UP000008315"/>
    </source>
</evidence>
<dbReference type="InterPro" id="IPR002355">
    <property type="entry name" value="Cu_oxidase_Cu_BS"/>
</dbReference>
<dbReference type="InterPro" id="IPR045087">
    <property type="entry name" value="Cu-oxidase_fam"/>
</dbReference>
<keyword evidence="3" id="KW-0186">Copper</keyword>
<evidence type="ECO:0008006" key="9">
    <source>
        <dbReference type="Google" id="ProtNLM"/>
    </source>
</evidence>
<organism evidence="7 8">
    <name type="scientific">Methylotuvimicrobium alcaliphilum (strain DSM 19304 / NCIMB 14124 / VKM B-2133 / 20Z)</name>
    <name type="common">Methylomicrobium alcaliphilum</name>
    <dbReference type="NCBI Taxonomy" id="1091494"/>
    <lineage>
        <taxon>Bacteria</taxon>
        <taxon>Pseudomonadati</taxon>
        <taxon>Pseudomonadota</taxon>
        <taxon>Gammaproteobacteria</taxon>
        <taxon>Methylococcales</taxon>
        <taxon>Methylococcaceae</taxon>
        <taxon>Methylotuvimicrobium</taxon>
    </lineage>
</organism>
<evidence type="ECO:0000313" key="7">
    <source>
        <dbReference type="EMBL" id="CCE22149.1"/>
    </source>
</evidence>
<dbReference type="InterPro" id="IPR008972">
    <property type="entry name" value="Cupredoxin"/>
</dbReference>
<evidence type="ECO:0000259" key="6">
    <source>
        <dbReference type="Pfam" id="PF07732"/>
    </source>
</evidence>
<dbReference type="PANTHER" id="PTHR11709:SF394">
    <property type="entry name" value="FI03373P-RELATED"/>
    <property type="match status" value="1"/>
</dbReference>
<evidence type="ECO:0000256" key="1">
    <source>
        <dbReference type="ARBA" id="ARBA00022723"/>
    </source>
</evidence>
<evidence type="ECO:0000259" key="5">
    <source>
        <dbReference type="Pfam" id="PF07731"/>
    </source>
</evidence>
<dbReference type="GO" id="GO:0005507">
    <property type="term" value="F:copper ion binding"/>
    <property type="evidence" value="ECO:0007669"/>
    <property type="project" value="InterPro"/>
</dbReference>
<feature type="domain" description="Plastocyanin-like" evidence="5">
    <location>
        <begin position="224"/>
        <end position="313"/>
    </location>
</feature>
<dbReference type="STRING" id="1091494.MEALZ_0450"/>
<evidence type="ECO:0000256" key="3">
    <source>
        <dbReference type="ARBA" id="ARBA00023008"/>
    </source>
</evidence>
<dbReference type="PROSITE" id="PS00079">
    <property type="entry name" value="MULTICOPPER_OXIDASE1"/>
    <property type="match status" value="1"/>
</dbReference>
<feature type="chain" id="PRO_5003468549" description="Multicopper oxidase type 3" evidence="4">
    <location>
        <begin position="23"/>
        <end position="319"/>
    </location>
</feature>
<evidence type="ECO:0000256" key="4">
    <source>
        <dbReference type="SAM" id="SignalP"/>
    </source>
</evidence>
<keyword evidence="4" id="KW-0732">Signal</keyword>
<dbReference type="SUPFAM" id="SSF49503">
    <property type="entry name" value="Cupredoxins"/>
    <property type="match status" value="2"/>
</dbReference>
<dbReference type="GO" id="GO:0016491">
    <property type="term" value="F:oxidoreductase activity"/>
    <property type="evidence" value="ECO:0007669"/>
    <property type="project" value="UniProtKB-KW"/>
</dbReference>
<keyword evidence="1" id="KW-0479">Metal-binding</keyword>
<proteinExistence type="predicted"/>
<gene>
    <name evidence="7" type="ordered locus">MEALZ_0450</name>
</gene>
<accession>G4SYE8</accession>
<protein>
    <recommendedName>
        <fullName evidence="9">Multicopper oxidase type 3</fullName>
    </recommendedName>
</protein>
<dbReference type="PANTHER" id="PTHR11709">
    <property type="entry name" value="MULTI-COPPER OXIDASE"/>
    <property type="match status" value="1"/>
</dbReference>
<evidence type="ECO:0000256" key="2">
    <source>
        <dbReference type="ARBA" id="ARBA00023002"/>
    </source>
</evidence>
<keyword evidence="8" id="KW-1185">Reference proteome</keyword>